<organism evidence="1">
    <name type="scientific">virus sp. ctllZ17</name>
    <dbReference type="NCBI Taxonomy" id="2827996"/>
    <lineage>
        <taxon>Viruses</taxon>
    </lineage>
</organism>
<protein>
    <submittedName>
        <fullName evidence="1">Uncharacterized protein</fullName>
    </submittedName>
</protein>
<accession>A0A8S5T9D4</accession>
<evidence type="ECO:0000313" key="1">
    <source>
        <dbReference type="EMBL" id="DAF59752.1"/>
    </source>
</evidence>
<proteinExistence type="predicted"/>
<reference evidence="1" key="1">
    <citation type="journal article" date="2021" name="Proc. Natl. Acad. Sci. U.S.A.">
        <title>A Catalog of Tens of Thousands of Viruses from Human Metagenomes Reveals Hidden Associations with Chronic Diseases.</title>
        <authorList>
            <person name="Tisza M.J."/>
            <person name="Buck C.B."/>
        </authorList>
    </citation>
    <scope>NUCLEOTIDE SEQUENCE</scope>
    <source>
        <strain evidence="1">CtllZ17</strain>
    </source>
</reference>
<sequence length="82" mass="9279">MNKLSTFKCLFLTFIGENPEDQEKIISKLTELTVITVTIKTESTLSIEILCYGESEFKSLSDLALKLSKDFNMNVLCENIPL</sequence>
<name>A0A8S5T9D4_9VIRU</name>
<dbReference type="EMBL" id="BK032776">
    <property type="protein sequence ID" value="DAF59752.1"/>
    <property type="molecule type" value="Genomic_DNA"/>
</dbReference>